<comment type="caution">
    <text evidence="2">The sequence shown here is derived from an EMBL/GenBank/DDBJ whole genome shotgun (WGS) entry which is preliminary data.</text>
</comment>
<organism evidence="2 3">
    <name type="scientific">Hibiscus sabdariffa</name>
    <name type="common">roselle</name>
    <dbReference type="NCBI Taxonomy" id="183260"/>
    <lineage>
        <taxon>Eukaryota</taxon>
        <taxon>Viridiplantae</taxon>
        <taxon>Streptophyta</taxon>
        <taxon>Embryophyta</taxon>
        <taxon>Tracheophyta</taxon>
        <taxon>Spermatophyta</taxon>
        <taxon>Magnoliopsida</taxon>
        <taxon>eudicotyledons</taxon>
        <taxon>Gunneridae</taxon>
        <taxon>Pentapetalae</taxon>
        <taxon>rosids</taxon>
        <taxon>malvids</taxon>
        <taxon>Malvales</taxon>
        <taxon>Malvaceae</taxon>
        <taxon>Malvoideae</taxon>
        <taxon>Hibiscus</taxon>
    </lineage>
</organism>
<gene>
    <name evidence="2" type="ORF">V6N11_071903</name>
</gene>
<dbReference type="EMBL" id="JBBPBN010000003">
    <property type="protein sequence ID" value="KAK9043567.1"/>
    <property type="molecule type" value="Genomic_DNA"/>
</dbReference>
<keyword evidence="3" id="KW-1185">Reference proteome</keyword>
<accession>A0ABR2U270</accession>
<evidence type="ECO:0000256" key="1">
    <source>
        <dbReference type="SAM" id="MobiDB-lite"/>
    </source>
</evidence>
<proteinExistence type="predicted"/>
<evidence type="ECO:0000313" key="2">
    <source>
        <dbReference type="EMBL" id="KAK9043567.1"/>
    </source>
</evidence>
<sequence>MSEFQRLRCRVAFHALLGHQMVERYNFHLPFCWSLKTWELRAWGRPFLAYHPDTLAYHGCAELFQDVHTELIQYRRAQMIKQGIIKEKISVDSHLHRKWFSCLESSAEQVEPEGQDVASRSSLTSLRPRMGSK</sequence>
<name>A0ABR2U270_9ROSI</name>
<evidence type="ECO:0000313" key="3">
    <source>
        <dbReference type="Proteomes" id="UP001396334"/>
    </source>
</evidence>
<dbReference type="Proteomes" id="UP001396334">
    <property type="component" value="Unassembled WGS sequence"/>
</dbReference>
<dbReference type="PANTHER" id="PTHR31741:SF6">
    <property type="entry name" value="PROTEIN EMBRYO SAC DEVELOPMENT ARREST 30"/>
    <property type="match status" value="1"/>
</dbReference>
<dbReference type="PANTHER" id="PTHR31741">
    <property type="entry name" value="OS02G0726500 PROTEIN-RELATED"/>
    <property type="match status" value="1"/>
</dbReference>
<feature type="region of interest" description="Disordered" evidence="1">
    <location>
        <begin position="111"/>
        <end position="133"/>
    </location>
</feature>
<reference evidence="2 3" key="1">
    <citation type="journal article" date="2024" name="G3 (Bethesda)">
        <title>Genome assembly of Hibiscus sabdariffa L. provides insights into metabolisms of medicinal natural products.</title>
        <authorList>
            <person name="Kim T."/>
        </authorList>
    </citation>
    <scope>NUCLEOTIDE SEQUENCE [LARGE SCALE GENOMIC DNA]</scope>
    <source>
        <strain evidence="2">TK-2024</strain>
        <tissue evidence="2">Old leaves</tissue>
    </source>
</reference>
<protein>
    <submittedName>
        <fullName evidence="2">Uncharacterized protein</fullName>
    </submittedName>
</protein>